<proteinExistence type="predicted"/>
<protein>
    <submittedName>
        <fullName evidence="1">Uncharacterized protein</fullName>
    </submittedName>
</protein>
<reference evidence="1" key="1">
    <citation type="submission" date="2022-10" db="EMBL/GenBank/DDBJ databases">
        <title>Culturing micro-colonial fungi from biological soil crusts in the Mojave desert and describing Neophaeococcomyces mojavensis, and introducing the new genera and species Taxawa tesnikishii.</title>
        <authorList>
            <person name="Kurbessoian T."/>
            <person name="Stajich J.E."/>
        </authorList>
    </citation>
    <scope>NUCLEOTIDE SEQUENCE</scope>
    <source>
        <strain evidence="1">TK_41</strain>
    </source>
</reference>
<comment type="caution">
    <text evidence="1">The sequence shown here is derived from an EMBL/GenBank/DDBJ whole genome shotgun (WGS) entry which is preliminary data.</text>
</comment>
<dbReference type="EMBL" id="JAPDRK010000022">
    <property type="protein sequence ID" value="KAJ9603368.1"/>
    <property type="molecule type" value="Genomic_DNA"/>
</dbReference>
<dbReference type="Proteomes" id="UP001172673">
    <property type="component" value="Unassembled WGS sequence"/>
</dbReference>
<accession>A0AA38WYB0</accession>
<dbReference type="AlphaFoldDB" id="A0AA38WYB0"/>
<gene>
    <name evidence="1" type="ORF">H2200_012146</name>
</gene>
<organism evidence="1 2">
    <name type="scientific">Cladophialophora chaetospira</name>
    <dbReference type="NCBI Taxonomy" id="386627"/>
    <lineage>
        <taxon>Eukaryota</taxon>
        <taxon>Fungi</taxon>
        <taxon>Dikarya</taxon>
        <taxon>Ascomycota</taxon>
        <taxon>Pezizomycotina</taxon>
        <taxon>Eurotiomycetes</taxon>
        <taxon>Chaetothyriomycetidae</taxon>
        <taxon>Chaetothyriales</taxon>
        <taxon>Herpotrichiellaceae</taxon>
        <taxon>Cladophialophora</taxon>
    </lineage>
</organism>
<evidence type="ECO:0000313" key="1">
    <source>
        <dbReference type="EMBL" id="KAJ9603368.1"/>
    </source>
</evidence>
<evidence type="ECO:0000313" key="2">
    <source>
        <dbReference type="Proteomes" id="UP001172673"/>
    </source>
</evidence>
<name>A0AA38WYB0_9EURO</name>
<sequence length="536" mass="60484">MAPAKRGIIFLRPTTLTKVDSAKERELDRAAARAHAASVSFRASEKFRKSKSKAQASTHPGILTQEEYTRFRYRTRKGDASPLSHLLEGNSDPFDALPVNITPRVNEALSFFRTHYLPATYGRESLQARSSAEELEYQAFINCMHDECSALAFVFLQTVNLSQVKSMSASRKMSLDQHELALKTKSFAVLRERIGQKLAKENEDRTILRSAILLYSSAVVRGDYIEATMHGKSLARMLYEREWESPTTAKEQAFVGHMIWTDAHFAQRFMKAPHLDATWALAKLKPVMEPLDKMLSSLEGMFTAGMDECLDTEPVRSAFIRDRFAGWLWTIESLPKGVDSEAAGFWVIATIHLVQGEMVSYALDVDERLRKCTTEGQCDDATECVWLTQQSIALGLVFAVWLFSAPSVGGYKIMWTGPVILSRLRKSLSKAMTLAYTIGSRSDKPDPTATSKYDNAYLWILSKVAQSEHTFAKPNSNPWKGWGNRNFAAVAQRMQLTEWETVHERLKKFLFHDGLEPRASSWVERTIRLNASDPSS</sequence>
<keyword evidence="2" id="KW-1185">Reference proteome</keyword>